<dbReference type="CDD" id="cd19531">
    <property type="entry name" value="LCL_NRPS-like"/>
    <property type="match status" value="1"/>
</dbReference>
<dbReference type="PROSITE" id="PS00012">
    <property type="entry name" value="PHOSPHOPANTETHEINE"/>
    <property type="match status" value="1"/>
</dbReference>
<accession>A0A841JUW4</accession>
<dbReference type="InterPro" id="IPR000873">
    <property type="entry name" value="AMP-dep_synth/lig_dom"/>
</dbReference>
<dbReference type="SUPFAM" id="SSF47336">
    <property type="entry name" value="ACP-like"/>
    <property type="match status" value="1"/>
</dbReference>
<dbReference type="PANTHER" id="PTHR45527">
    <property type="entry name" value="NONRIBOSOMAL PEPTIDE SYNTHETASE"/>
    <property type="match status" value="1"/>
</dbReference>
<dbReference type="InterPro" id="IPR009081">
    <property type="entry name" value="PP-bd_ACP"/>
</dbReference>
<dbReference type="GO" id="GO:0031177">
    <property type="term" value="F:phosphopantetheine binding"/>
    <property type="evidence" value="ECO:0007669"/>
    <property type="project" value="InterPro"/>
</dbReference>
<dbReference type="Gene3D" id="3.30.559.10">
    <property type="entry name" value="Chloramphenicol acetyltransferase-like domain"/>
    <property type="match status" value="1"/>
</dbReference>
<dbReference type="EMBL" id="JACHEK010000006">
    <property type="protein sequence ID" value="MBB6145126.1"/>
    <property type="molecule type" value="Genomic_DNA"/>
</dbReference>
<keyword evidence="3" id="KW-0597">Phosphoprotein</keyword>
<dbReference type="FunFam" id="2.30.38.10:FF:000001">
    <property type="entry name" value="Non-ribosomal peptide synthetase PvdI"/>
    <property type="match status" value="1"/>
</dbReference>
<dbReference type="Gene3D" id="3.30.300.30">
    <property type="match status" value="1"/>
</dbReference>
<dbReference type="SMART" id="SM00823">
    <property type="entry name" value="PKS_PP"/>
    <property type="match status" value="1"/>
</dbReference>
<dbReference type="PANTHER" id="PTHR45527:SF1">
    <property type="entry name" value="FATTY ACID SYNTHASE"/>
    <property type="match status" value="1"/>
</dbReference>
<comment type="cofactor">
    <cofactor evidence="1">
        <name>pantetheine 4'-phosphate</name>
        <dbReference type="ChEBI" id="CHEBI:47942"/>
    </cofactor>
</comment>
<dbReference type="GO" id="GO:0043041">
    <property type="term" value="P:amino acid activation for nonribosomal peptide biosynthetic process"/>
    <property type="evidence" value="ECO:0007669"/>
    <property type="project" value="TreeGrafter"/>
</dbReference>
<comment type="caution">
    <text evidence="6">The sequence shown here is derived from an EMBL/GenBank/DDBJ whole genome shotgun (WGS) entry which is preliminary data.</text>
</comment>
<dbReference type="GO" id="GO:0009239">
    <property type="term" value="P:enterobactin biosynthetic process"/>
    <property type="evidence" value="ECO:0007669"/>
    <property type="project" value="TreeGrafter"/>
</dbReference>
<keyword evidence="7" id="KW-1185">Reference proteome</keyword>
<dbReference type="FunFam" id="3.30.559.10:FF:000012">
    <property type="entry name" value="Non-ribosomal peptide synthetase"/>
    <property type="match status" value="1"/>
</dbReference>
<dbReference type="Pfam" id="PF00501">
    <property type="entry name" value="AMP-binding"/>
    <property type="match status" value="1"/>
</dbReference>
<evidence type="ECO:0000256" key="3">
    <source>
        <dbReference type="ARBA" id="ARBA00022553"/>
    </source>
</evidence>
<dbReference type="InterPro" id="IPR001242">
    <property type="entry name" value="Condensation_dom"/>
</dbReference>
<dbReference type="Pfam" id="PF00550">
    <property type="entry name" value="PP-binding"/>
    <property type="match status" value="1"/>
</dbReference>
<feature type="domain" description="Carrier" evidence="5">
    <location>
        <begin position="1011"/>
        <end position="1086"/>
    </location>
</feature>
<feature type="compositionally biased region" description="Basic and acidic residues" evidence="4">
    <location>
        <begin position="1104"/>
        <end position="1115"/>
    </location>
</feature>
<dbReference type="Pfam" id="PF00668">
    <property type="entry name" value="Condensation"/>
    <property type="match status" value="1"/>
</dbReference>
<dbReference type="OrthoDB" id="110547at2"/>
<dbReference type="InterPro" id="IPR045851">
    <property type="entry name" value="AMP-bd_C_sf"/>
</dbReference>
<protein>
    <submittedName>
        <fullName evidence="6">Amino acid adenylation domain-containing protein</fullName>
    </submittedName>
</protein>
<dbReference type="GO" id="GO:0005829">
    <property type="term" value="C:cytosol"/>
    <property type="evidence" value="ECO:0007669"/>
    <property type="project" value="TreeGrafter"/>
</dbReference>
<sequence length="1136" mass="126198">MLDEAILIGEEGYDTEAGCTVWWDGTGWSYTRPVQPLAAQTRPSHIPLSFAQQRLWFLSQLSSSSVEYNIPQAMRLRGPVNVTAMEMAVNAIVARHESLRTRFVDVSGTPEQIVDNSLQIAIPVEQRRGLEEHSRLQTMAEAARKEAGEPFDLSRGPLLRAKLLELDDEDHLLLITLHHIVSDGWSSSILSREFALLYEAFCEGRENPLTPLPVQYADFTLWQRNHLEGGALASGLEYWKEELAGIPARLELPSDRPRPPVQTFAAGVGVAHLSPDQLAAFQPMLQAGHATLYMALLASFAVLLERYTGQQDIVVGTPIANRLDAQLEDLIGFFVNSLVMRVRVNPDLTFRELLGQVKQTTLDAYDHQDVPFERIVGELSPERSLNASPLFQVVFALQNAPSRPQSLKGLQLEPVAVEEMHARFDLDVNAVESESGLDIYWLYNSDLFDAWRIEQMARHHRELIENVLRSPDLPLRRFAILSDTDQRRLLDDFNPAPRELRDTTVVQLFEEQVERNPAAVALVHGEERLSYRSLNARANRLANHLIAMGAGPEAFIGICLDRSIEMVVALLAVLKAGAAYVPLDPAYPEARLEYMVADAAPLLILSATAVQRRLPNAARILPLDAADTMQAVSEASEQNPLNRERTFPLLSRHPAYMMYTSGSTGKPKGVVVEHRSIVTFAAWAGSIYTPEEWSGVLASTSICFDLSVFELLLTPIHGGTVILAASALELQHLAARDQVRLVNTVPSAAQTLLELRALPSGVRTVNLCGEILRGSLVQGLYGFEHIERVYNLYGPTEDTTYSTISLCSRDSAGDPDIGTPLWNSRAYVLDSQLQLSPVGVEGDLYLAGDGIARGYWRRAQRTAERFVADPHGAPAERMYRTGDRARWRVDGKLEFLGRVDHQVKIRGFRVEPGEIEAVLQEQPGIAQQTVLAREDGPGGKYLVAYVVLEKGFDPDITALRRALVERLPDYMIPSAFEFLSALPRTPNGKLDRAALPSPHRRATLPKPEDAVSASGMEQMVASVWRQVLGMEHIGLEENFFDLGGDSLLLIKLLSQLREKVSSDIATIDLFRYPKIRLLAAFLDGLKTLKPMAAKESSGPSLESPRPEDRAQKQREAVQQLAARRTQRSNGRMEMNS</sequence>
<dbReference type="InterPro" id="IPR010071">
    <property type="entry name" value="AA_adenyl_dom"/>
</dbReference>
<dbReference type="PROSITE" id="PS00455">
    <property type="entry name" value="AMP_BINDING"/>
    <property type="match status" value="1"/>
</dbReference>
<dbReference type="GO" id="GO:0047527">
    <property type="term" value="F:2,3-dihydroxybenzoate-serine ligase activity"/>
    <property type="evidence" value="ECO:0007669"/>
    <property type="project" value="TreeGrafter"/>
</dbReference>
<feature type="region of interest" description="Disordered" evidence="4">
    <location>
        <begin position="1092"/>
        <end position="1136"/>
    </location>
</feature>
<dbReference type="SUPFAM" id="SSF56801">
    <property type="entry name" value="Acetyl-CoA synthetase-like"/>
    <property type="match status" value="1"/>
</dbReference>
<evidence type="ECO:0000256" key="1">
    <source>
        <dbReference type="ARBA" id="ARBA00001957"/>
    </source>
</evidence>
<dbReference type="PROSITE" id="PS50075">
    <property type="entry name" value="CARRIER"/>
    <property type="match status" value="1"/>
</dbReference>
<dbReference type="Gene3D" id="2.30.38.10">
    <property type="entry name" value="Luciferase, Domain 3"/>
    <property type="match status" value="1"/>
</dbReference>
<evidence type="ECO:0000256" key="4">
    <source>
        <dbReference type="SAM" id="MobiDB-lite"/>
    </source>
</evidence>
<dbReference type="SUPFAM" id="SSF52777">
    <property type="entry name" value="CoA-dependent acyltransferases"/>
    <property type="match status" value="2"/>
</dbReference>
<dbReference type="InterPro" id="IPR036736">
    <property type="entry name" value="ACP-like_sf"/>
</dbReference>
<evidence type="ECO:0000313" key="6">
    <source>
        <dbReference type="EMBL" id="MBB6145126.1"/>
    </source>
</evidence>
<reference evidence="6 7" key="1">
    <citation type="submission" date="2020-08" db="EMBL/GenBank/DDBJ databases">
        <title>Genomic Encyclopedia of Type Strains, Phase IV (KMG-IV): sequencing the most valuable type-strain genomes for metagenomic binning, comparative biology and taxonomic classification.</title>
        <authorList>
            <person name="Goeker M."/>
        </authorList>
    </citation>
    <scope>NUCLEOTIDE SEQUENCE [LARGE SCALE GENOMIC DNA]</scope>
    <source>
        <strain evidence="6 7">DSM 103733</strain>
    </source>
</reference>
<dbReference type="FunFam" id="3.30.300.30:FF:000010">
    <property type="entry name" value="Enterobactin synthetase component F"/>
    <property type="match status" value="1"/>
</dbReference>
<dbReference type="FunFam" id="3.40.50.980:FF:000001">
    <property type="entry name" value="Non-ribosomal peptide synthetase"/>
    <property type="match status" value="1"/>
</dbReference>
<dbReference type="Gene3D" id="1.10.1200.10">
    <property type="entry name" value="ACP-like"/>
    <property type="match status" value="1"/>
</dbReference>
<dbReference type="GO" id="GO:0009366">
    <property type="term" value="C:enterobactin synthetase complex"/>
    <property type="evidence" value="ECO:0007669"/>
    <property type="project" value="TreeGrafter"/>
</dbReference>
<dbReference type="Gene3D" id="3.30.559.30">
    <property type="entry name" value="Nonribosomal peptide synthetase, condensation domain"/>
    <property type="match status" value="1"/>
</dbReference>
<dbReference type="Proteomes" id="UP000538666">
    <property type="component" value="Unassembled WGS sequence"/>
</dbReference>
<evidence type="ECO:0000259" key="5">
    <source>
        <dbReference type="PROSITE" id="PS50075"/>
    </source>
</evidence>
<dbReference type="Gene3D" id="3.40.50.980">
    <property type="match status" value="2"/>
</dbReference>
<dbReference type="InterPro" id="IPR020806">
    <property type="entry name" value="PKS_PP-bd"/>
</dbReference>
<dbReference type="NCBIfam" id="TIGR01733">
    <property type="entry name" value="AA-adenyl-dom"/>
    <property type="match status" value="1"/>
</dbReference>
<proteinExistence type="predicted"/>
<dbReference type="InterPro" id="IPR025110">
    <property type="entry name" value="AMP-bd_C"/>
</dbReference>
<keyword evidence="2" id="KW-0596">Phosphopantetheine</keyword>
<organism evidence="6 7">
    <name type="scientific">Silvibacterium bohemicum</name>
    <dbReference type="NCBI Taxonomy" id="1577686"/>
    <lineage>
        <taxon>Bacteria</taxon>
        <taxon>Pseudomonadati</taxon>
        <taxon>Acidobacteriota</taxon>
        <taxon>Terriglobia</taxon>
        <taxon>Terriglobales</taxon>
        <taxon>Acidobacteriaceae</taxon>
        <taxon>Silvibacterium</taxon>
    </lineage>
</organism>
<dbReference type="AlphaFoldDB" id="A0A841JUW4"/>
<dbReference type="RefSeq" id="WP_050061742.1">
    <property type="nucleotide sequence ID" value="NZ_JACHEK010000006.1"/>
</dbReference>
<gene>
    <name evidence="6" type="ORF">HNQ77_003084</name>
</gene>
<dbReference type="InterPro" id="IPR023213">
    <property type="entry name" value="CAT-like_dom_sf"/>
</dbReference>
<evidence type="ECO:0000256" key="2">
    <source>
        <dbReference type="ARBA" id="ARBA00022450"/>
    </source>
</evidence>
<name>A0A841JUW4_9BACT</name>
<dbReference type="InterPro" id="IPR020845">
    <property type="entry name" value="AMP-binding_CS"/>
</dbReference>
<evidence type="ECO:0000313" key="7">
    <source>
        <dbReference type="Proteomes" id="UP000538666"/>
    </source>
</evidence>
<dbReference type="Pfam" id="PF13193">
    <property type="entry name" value="AMP-binding_C"/>
    <property type="match status" value="1"/>
</dbReference>
<dbReference type="InterPro" id="IPR006162">
    <property type="entry name" value="Ppantetheine_attach_site"/>
</dbReference>